<protein>
    <submittedName>
        <fullName evidence="2">Uncharacterized protein</fullName>
    </submittedName>
</protein>
<keyword evidence="1" id="KW-0175">Coiled coil</keyword>
<reference evidence="2" key="1">
    <citation type="submission" date="2021-01" db="EMBL/GenBank/DDBJ databases">
        <authorList>
            <consortium name="Genoscope - CEA"/>
            <person name="William W."/>
        </authorList>
    </citation>
    <scope>NUCLEOTIDE SEQUENCE</scope>
</reference>
<evidence type="ECO:0000256" key="1">
    <source>
        <dbReference type="SAM" id="Coils"/>
    </source>
</evidence>
<dbReference type="OMA" id="RTAIRYE"/>
<accession>A0A8S1VED8</accession>
<organism evidence="2 3">
    <name type="scientific">Paramecium octaurelia</name>
    <dbReference type="NCBI Taxonomy" id="43137"/>
    <lineage>
        <taxon>Eukaryota</taxon>
        <taxon>Sar</taxon>
        <taxon>Alveolata</taxon>
        <taxon>Ciliophora</taxon>
        <taxon>Intramacronucleata</taxon>
        <taxon>Oligohymenophorea</taxon>
        <taxon>Peniculida</taxon>
        <taxon>Parameciidae</taxon>
        <taxon>Paramecium</taxon>
    </lineage>
</organism>
<keyword evidence="3" id="KW-1185">Reference proteome</keyword>
<evidence type="ECO:0000313" key="3">
    <source>
        <dbReference type="Proteomes" id="UP000683925"/>
    </source>
</evidence>
<proteinExistence type="predicted"/>
<dbReference type="OrthoDB" id="309910at2759"/>
<dbReference type="AlphaFoldDB" id="A0A8S1VED8"/>
<evidence type="ECO:0000313" key="2">
    <source>
        <dbReference type="EMBL" id="CAD8174259.1"/>
    </source>
</evidence>
<sequence length="420" mass="50096">MKGLKYSSTLTYSYEKSQEEMKRILEFDGLTNWQQNDDCKIVEYKVDHSMQITLSLLLYLQEIKLVRLTIAQNIQLCLDILQKYQELKKQNIQHNYLSSDRILINLTDIKHQITIMPERLLYTIHFVGYDCPFYEKQNYKNSKKNDDQSIKEIIISLLQACKKEKLSDKEKQKEFITDQKKREQKEKDFNQKYPDLVNIFKALMDEGIFKSFKKFIEASQIIFEIYNNLNNKNQRLVGVDNSLTMFNSKRGRRIDNVKENLEQIQKQYYKDGQFYEFQQILQLTFPLIAKVLKKSTLYSEQKAPKNDKYINLKEDLSKNKEDIINQIINENKDEIMKDFKFELDLKLIKDDINSQVDNQLKILNYFLNDVKFSQKQQSNSQNIILQQIDILKTEIIKEVTIQAMKNYVELQILQLISDLI</sequence>
<dbReference type="EMBL" id="CAJJDP010000062">
    <property type="protein sequence ID" value="CAD8174259.1"/>
    <property type="molecule type" value="Genomic_DNA"/>
</dbReference>
<feature type="coiled-coil region" evidence="1">
    <location>
        <begin position="306"/>
        <end position="333"/>
    </location>
</feature>
<dbReference type="Proteomes" id="UP000683925">
    <property type="component" value="Unassembled WGS sequence"/>
</dbReference>
<name>A0A8S1VED8_PAROT</name>
<gene>
    <name evidence="2" type="ORF">POCTA_138.1.T0630207</name>
</gene>
<comment type="caution">
    <text evidence="2">The sequence shown here is derived from an EMBL/GenBank/DDBJ whole genome shotgun (WGS) entry which is preliminary data.</text>
</comment>